<name>A0A9N9JIW7_9GLOM</name>
<dbReference type="EMBL" id="CAJVQA010024664">
    <property type="protein sequence ID" value="CAG8783283.1"/>
    <property type="molecule type" value="Genomic_DNA"/>
</dbReference>
<keyword evidence="2" id="KW-1185">Reference proteome</keyword>
<evidence type="ECO:0000313" key="2">
    <source>
        <dbReference type="Proteomes" id="UP000789759"/>
    </source>
</evidence>
<proteinExistence type="predicted"/>
<organism evidence="1 2">
    <name type="scientific">Cetraspora pellucida</name>
    <dbReference type="NCBI Taxonomy" id="1433469"/>
    <lineage>
        <taxon>Eukaryota</taxon>
        <taxon>Fungi</taxon>
        <taxon>Fungi incertae sedis</taxon>
        <taxon>Mucoromycota</taxon>
        <taxon>Glomeromycotina</taxon>
        <taxon>Glomeromycetes</taxon>
        <taxon>Diversisporales</taxon>
        <taxon>Gigasporaceae</taxon>
        <taxon>Cetraspora</taxon>
    </lineage>
</organism>
<dbReference type="AlphaFoldDB" id="A0A9N9JIW7"/>
<protein>
    <submittedName>
        <fullName evidence="1">4790_t:CDS:1</fullName>
    </submittedName>
</protein>
<dbReference type="Proteomes" id="UP000789759">
    <property type="component" value="Unassembled WGS sequence"/>
</dbReference>
<accession>A0A9N9JIW7</accession>
<dbReference type="OrthoDB" id="2429956at2759"/>
<evidence type="ECO:0000313" key="1">
    <source>
        <dbReference type="EMBL" id="CAG8783283.1"/>
    </source>
</evidence>
<comment type="caution">
    <text evidence="1">The sequence shown here is derived from an EMBL/GenBank/DDBJ whole genome shotgun (WGS) entry which is preliminary data.</text>
</comment>
<gene>
    <name evidence="1" type="ORF">CPELLU_LOCUS16523</name>
</gene>
<reference evidence="1" key="1">
    <citation type="submission" date="2021-06" db="EMBL/GenBank/DDBJ databases">
        <authorList>
            <person name="Kallberg Y."/>
            <person name="Tangrot J."/>
            <person name="Rosling A."/>
        </authorList>
    </citation>
    <scope>NUCLEOTIDE SEQUENCE</scope>
    <source>
        <strain evidence="1">FL966</strain>
    </source>
</reference>
<sequence length="135" mass="15486">MHYMISAMISYLELENNHDLKCNCNHLKKINLTNEEWITIKQLIPVLCLFANATEFLSSSNYSTISCIYHAILLIRSDLASSEDYIKMINFTDPSTVFDKDIGYKDANKDIDNNPSIPCCKIRINAPQNCYNIIL</sequence>